<dbReference type="GO" id="GO:0005634">
    <property type="term" value="C:nucleus"/>
    <property type="evidence" value="ECO:0007669"/>
    <property type="project" value="UniProtKB-SubCell"/>
</dbReference>
<dbReference type="STRING" id="7574.A0A1S3HP20"/>
<feature type="compositionally biased region" description="Basic and acidic residues" evidence="6">
    <location>
        <begin position="749"/>
        <end position="758"/>
    </location>
</feature>
<evidence type="ECO:0000256" key="1">
    <source>
        <dbReference type="ARBA" id="ARBA00004123"/>
    </source>
</evidence>
<keyword evidence="8" id="KW-1185">Reference proteome</keyword>
<dbReference type="InParanoid" id="A0A1S3HP20"/>
<dbReference type="AlphaFoldDB" id="A0A1S3HP20"/>
<organism evidence="8 9">
    <name type="scientific">Lingula anatina</name>
    <name type="common">Brachiopod</name>
    <name type="synonym">Lingula unguis</name>
    <dbReference type="NCBI Taxonomy" id="7574"/>
    <lineage>
        <taxon>Eukaryota</taxon>
        <taxon>Metazoa</taxon>
        <taxon>Spiralia</taxon>
        <taxon>Lophotrochozoa</taxon>
        <taxon>Brachiopoda</taxon>
        <taxon>Linguliformea</taxon>
        <taxon>Lingulata</taxon>
        <taxon>Lingulida</taxon>
        <taxon>Linguloidea</taxon>
        <taxon>Lingulidae</taxon>
        <taxon>Lingula</taxon>
    </lineage>
</organism>
<dbReference type="KEGG" id="lak:106156898"/>
<gene>
    <name evidence="9" type="primary">LOC106156898</name>
</gene>
<dbReference type="RefSeq" id="XP_013387792.1">
    <property type="nucleotide sequence ID" value="XM_013532338.2"/>
</dbReference>
<evidence type="ECO:0000313" key="8">
    <source>
        <dbReference type="Proteomes" id="UP000085678"/>
    </source>
</evidence>
<dbReference type="Gene3D" id="3.30.160.60">
    <property type="entry name" value="Classic Zinc Finger"/>
    <property type="match status" value="1"/>
</dbReference>
<name>A0A1S3HP20_LINAN</name>
<dbReference type="PROSITE" id="PS00028">
    <property type="entry name" value="ZINC_FINGER_C2H2_1"/>
    <property type="match status" value="1"/>
</dbReference>
<dbReference type="PROSITE" id="PS50171">
    <property type="entry name" value="ZF_MATRIN"/>
    <property type="match status" value="1"/>
</dbReference>
<dbReference type="Proteomes" id="UP000085678">
    <property type="component" value="Unplaced"/>
</dbReference>
<dbReference type="PANTHER" id="PTHR15491">
    <property type="match status" value="1"/>
</dbReference>
<evidence type="ECO:0000256" key="3">
    <source>
        <dbReference type="ARBA" id="ARBA00022771"/>
    </source>
</evidence>
<evidence type="ECO:0000256" key="4">
    <source>
        <dbReference type="ARBA" id="ARBA00022833"/>
    </source>
</evidence>
<dbReference type="OrthoDB" id="10072641at2759"/>
<feature type="compositionally biased region" description="Polar residues" evidence="6">
    <location>
        <begin position="678"/>
        <end position="689"/>
    </location>
</feature>
<accession>A0A1S3HP20</accession>
<keyword evidence="4" id="KW-0862">Zinc</keyword>
<feature type="region of interest" description="Disordered" evidence="6">
    <location>
        <begin position="708"/>
        <end position="798"/>
    </location>
</feature>
<keyword evidence="2" id="KW-0479">Metal-binding</keyword>
<dbReference type="InterPro" id="IPR013087">
    <property type="entry name" value="Znf_C2H2_type"/>
</dbReference>
<feature type="compositionally biased region" description="Low complexity" evidence="6">
    <location>
        <begin position="75"/>
        <end position="89"/>
    </location>
</feature>
<feature type="compositionally biased region" description="Basic residues" evidence="6">
    <location>
        <begin position="779"/>
        <end position="798"/>
    </location>
</feature>
<evidence type="ECO:0000256" key="5">
    <source>
        <dbReference type="ARBA" id="ARBA00023242"/>
    </source>
</evidence>
<dbReference type="SUPFAM" id="SSF57667">
    <property type="entry name" value="beta-beta-alpha zinc fingers"/>
    <property type="match status" value="1"/>
</dbReference>
<feature type="compositionally biased region" description="Basic and acidic residues" evidence="6">
    <location>
        <begin position="519"/>
        <end position="555"/>
    </location>
</feature>
<feature type="compositionally biased region" description="Polar residues" evidence="6">
    <location>
        <begin position="658"/>
        <end position="670"/>
    </location>
</feature>
<dbReference type="SMART" id="SM00451">
    <property type="entry name" value="ZnF_U1"/>
    <property type="match status" value="3"/>
</dbReference>
<feature type="region of interest" description="Disordered" evidence="6">
    <location>
        <begin position="196"/>
        <end position="348"/>
    </location>
</feature>
<dbReference type="InterPro" id="IPR000690">
    <property type="entry name" value="Matrin/U1-C_Znf_C2H2"/>
</dbReference>
<feature type="compositionally biased region" description="Basic and acidic residues" evidence="6">
    <location>
        <begin position="263"/>
        <end position="290"/>
    </location>
</feature>
<feature type="compositionally biased region" description="Polar residues" evidence="6">
    <location>
        <begin position="101"/>
        <end position="111"/>
    </location>
</feature>
<feature type="compositionally biased region" description="Polar residues" evidence="6">
    <location>
        <begin position="250"/>
        <end position="261"/>
    </location>
</feature>
<feature type="region of interest" description="Disordered" evidence="6">
    <location>
        <begin position="519"/>
        <end position="570"/>
    </location>
</feature>
<dbReference type="GeneID" id="106156898"/>
<comment type="subcellular location">
    <subcellularLocation>
        <location evidence="1">Nucleus</location>
    </subcellularLocation>
</comment>
<proteinExistence type="predicted"/>
<evidence type="ECO:0000313" key="9">
    <source>
        <dbReference type="RefSeq" id="XP_013387792.1"/>
    </source>
</evidence>
<evidence type="ECO:0000256" key="6">
    <source>
        <dbReference type="SAM" id="MobiDB-lite"/>
    </source>
</evidence>
<keyword evidence="3" id="KW-0863">Zinc-finger</keyword>
<protein>
    <submittedName>
        <fullName evidence="9">Uncharacterized protein LOC106156898</fullName>
    </submittedName>
</protein>
<dbReference type="PANTHER" id="PTHR15491:SF9">
    <property type="entry name" value="CIP1-INTERACTING ZINC FINGER PROTEIN"/>
    <property type="match status" value="1"/>
</dbReference>
<feature type="region of interest" description="Disordered" evidence="6">
    <location>
        <begin position="1"/>
        <end position="20"/>
    </location>
</feature>
<feature type="compositionally biased region" description="Low complexity" evidence="6">
    <location>
        <begin position="36"/>
        <end position="66"/>
    </location>
</feature>
<feature type="region of interest" description="Disordered" evidence="6">
    <location>
        <begin position="28"/>
        <end position="123"/>
    </location>
</feature>
<dbReference type="InterPro" id="IPR026811">
    <property type="entry name" value="CIZ1"/>
</dbReference>
<dbReference type="InterPro" id="IPR003604">
    <property type="entry name" value="Matrin/U1-like-C_Znf_C2H2"/>
</dbReference>
<evidence type="ECO:0000259" key="7">
    <source>
        <dbReference type="PROSITE" id="PS50171"/>
    </source>
</evidence>
<feature type="region of interest" description="Disordered" evidence="6">
    <location>
        <begin position="644"/>
        <end position="689"/>
    </location>
</feature>
<feature type="compositionally biased region" description="Low complexity" evidence="6">
    <location>
        <begin position="648"/>
        <end position="657"/>
    </location>
</feature>
<reference evidence="9" key="1">
    <citation type="submission" date="2025-08" db="UniProtKB">
        <authorList>
            <consortium name="RefSeq"/>
        </authorList>
    </citation>
    <scope>IDENTIFICATION</scope>
    <source>
        <tissue evidence="9">Gonads</tissue>
    </source>
</reference>
<dbReference type="InterPro" id="IPR036236">
    <property type="entry name" value="Znf_C2H2_sf"/>
</dbReference>
<dbReference type="GO" id="GO:0003676">
    <property type="term" value="F:nucleic acid binding"/>
    <property type="evidence" value="ECO:0007669"/>
    <property type="project" value="InterPro"/>
</dbReference>
<feature type="compositionally biased region" description="Basic and acidic residues" evidence="6">
    <location>
        <begin position="336"/>
        <end position="347"/>
    </location>
</feature>
<sequence length="798" mass="86675">MFRGQGILGNAPSGDSYEYGHNNTAQTFDYGHKSSRNQMGQGMMGQGMSQMGMSGMGMSQGRMGQQGMMGGGQGFNRRMQQEVGSRMGMQGHGGGVGMSRFNQESQLSPDNSARFGEGGMGQLGGANRMGDDVSRQLAAVANLIKGATNNRMAAEQGMQGQGMGGFGNQGGGMGRIGGMGQRGNQANNIPSLLSLDQTRPAGMGGGMRGNIGGGGNSGLLGNAPLRPPPMPVRSLLPSPSDPKRRRMDTGGQSRQQFPGSQTRRHDSQHRDSSGQRKSRWSEGKSAKESADVYDPAEPTEDEDQPRAGDKRRHSGQLSKREVSAAGDLKVTIPNREAAKDSKSEGQGKFHCHVCGVPCQNQEKFTKHMQSQQHKARLADVVNMSQHVNMTKQQQQQQPWPNNMARAQAEQKLRQIEQDDSDFCNICSHKFSGSKLGHMRSAEHKRKSRLTNKGCILCKVESFDTYPEYVKHLDSGGHKKKKADLQKELAAKKEKEKEDGNDDGGFLTVDATGIFADAKEEADGAKSPEVPETKPVDPKPIKTDKLAKVDSPKQEVDQTPGVEAAEETPVTEATVLSSPLGEVEIPAYDPEVPFGQEYVIPVSGFFCKLCHKFYNNEAIAKWNHCQSKQHYEKFHKSMRDKLAKKGVKVKSVTPSKVTEATSLQDTASQQQPRKHLHGSQGQDDTNSKSNNSEMSLQILNVSSVTKEFHEHNDDNCLDSTADSDTQEEDGHADSVEAEGQAEGQGQTESPRPDDQKSEGDEAVASLHEEVDEVVVESPTKRGRGRGTNRGKRGGRKGKK</sequence>
<feature type="domain" description="Matrin-type" evidence="7">
    <location>
        <begin position="604"/>
        <end position="635"/>
    </location>
</feature>
<feature type="compositionally biased region" description="Gly residues" evidence="6">
    <location>
        <begin position="202"/>
        <end position="218"/>
    </location>
</feature>
<dbReference type="GO" id="GO:0008270">
    <property type="term" value="F:zinc ion binding"/>
    <property type="evidence" value="ECO:0007669"/>
    <property type="project" value="UniProtKB-KW"/>
</dbReference>
<keyword evidence="5" id="KW-0539">Nucleus</keyword>
<evidence type="ECO:0000256" key="2">
    <source>
        <dbReference type="ARBA" id="ARBA00022723"/>
    </source>
</evidence>